<dbReference type="InterPro" id="IPR045499">
    <property type="entry name" value="DUF6492"/>
</dbReference>
<dbReference type="Pfam" id="PF20102">
    <property type="entry name" value="DUF6492"/>
    <property type="match status" value="1"/>
</dbReference>
<evidence type="ECO:0000313" key="1">
    <source>
        <dbReference type="EMBL" id="GAA1945688.1"/>
    </source>
</evidence>
<organism evidence="1 2">
    <name type="scientific">Amycolatopsis minnesotensis</name>
    <dbReference type="NCBI Taxonomy" id="337894"/>
    <lineage>
        <taxon>Bacteria</taxon>
        <taxon>Bacillati</taxon>
        <taxon>Actinomycetota</taxon>
        <taxon>Actinomycetes</taxon>
        <taxon>Pseudonocardiales</taxon>
        <taxon>Pseudonocardiaceae</taxon>
        <taxon>Amycolatopsis</taxon>
    </lineage>
</organism>
<proteinExistence type="predicted"/>
<dbReference type="Proteomes" id="UP001501116">
    <property type="component" value="Unassembled WGS sequence"/>
</dbReference>
<name>A0ABP5BI30_9PSEU</name>
<keyword evidence="2" id="KW-1185">Reference proteome</keyword>
<dbReference type="RefSeq" id="WP_344414284.1">
    <property type="nucleotide sequence ID" value="NZ_BAAANN010000004.1"/>
</dbReference>
<protein>
    <submittedName>
        <fullName evidence="1">DUF6492 family protein</fullName>
    </submittedName>
</protein>
<evidence type="ECO:0000313" key="2">
    <source>
        <dbReference type="Proteomes" id="UP001501116"/>
    </source>
</evidence>
<reference evidence="2" key="1">
    <citation type="journal article" date="2019" name="Int. J. Syst. Evol. Microbiol.">
        <title>The Global Catalogue of Microorganisms (GCM) 10K type strain sequencing project: providing services to taxonomists for standard genome sequencing and annotation.</title>
        <authorList>
            <consortium name="The Broad Institute Genomics Platform"/>
            <consortium name="The Broad Institute Genome Sequencing Center for Infectious Disease"/>
            <person name="Wu L."/>
            <person name="Ma J."/>
        </authorList>
    </citation>
    <scope>NUCLEOTIDE SEQUENCE [LARGE SCALE GENOMIC DNA]</scope>
    <source>
        <strain evidence="2">JCM 14545</strain>
    </source>
</reference>
<gene>
    <name evidence="1" type="ORF">GCM10009754_11870</name>
</gene>
<accession>A0ABP5BI30</accession>
<comment type="caution">
    <text evidence="1">The sequence shown here is derived from an EMBL/GenBank/DDBJ whole genome shotgun (WGS) entry which is preliminary data.</text>
</comment>
<sequence length="295" mass="32761">MTGFAVITPSYAPDAELFGELHESVLAHTDAVHHVLVPAADRALFASHEGPRCRVWTYGELLPRRYVPIPKPPLWVNVRRPWPPVRGWVLQQVLKIEAAARFDEGSVLLADSDVVLVRRTTPGAFEIEGTPGLYRNEGAVHAGMRRHVRWHQVARRLLGVPGSAHPPMHDYVSPFNVWEPAVVRAMQARITEVTGRNWFDACTAELHISEFILYGVFVDEVLGQAPRFSPSPTMFCHTYWDTVPLDEPGAREFALRRDPGSLALMISAKSGTPREARLAATRACGTSAGEHRGKS</sequence>
<dbReference type="EMBL" id="BAAANN010000004">
    <property type="protein sequence ID" value="GAA1945688.1"/>
    <property type="molecule type" value="Genomic_DNA"/>
</dbReference>